<feature type="transmembrane region" description="Helical" evidence="6">
    <location>
        <begin position="135"/>
        <end position="154"/>
    </location>
</feature>
<feature type="transmembrane region" description="Helical" evidence="6">
    <location>
        <begin position="166"/>
        <end position="189"/>
    </location>
</feature>
<dbReference type="EMBL" id="KZ819188">
    <property type="protein sequence ID" value="PWZ02938.1"/>
    <property type="molecule type" value="Genomic_DNA"/>
</dbReference>
<name>A0A317XYF5_9BASI</name>
<organism evidence="7 8">
    <name type="scientific">Testicularia cyperi</name>
    <dbReference type="NCBI Taxonomy" id="1882483"/>
    <lineage>
        <taxon>Eukaryota</taxon>
        <taxon>Fungi</taxon>
        <taxon>Dikarya</taxon>
        <taxon>Basidiomycota</taxon>
        <taxon>Ustilaginomycotina</taxon>
        <taxon>Ustilaginomycetes</taxon>
        <taxon>Ustilaginales</taxon>
        <taxon>Anthracoideaceae</taxon>
        <taxon>Testicularia</taxon>
    </lineage>
</organism>
<dbReference type="PANTHER" id="PTHR11266">
    <property type="entry name" value="PEROXISOMAL MEMBRANE PROTEIN 2, PXMP2 MPV17"/>
    <property type="match status" value="1"/>
</dbReference>
<evidence type="ECO:0008006" key="9">
    <source>
        <dbReference type="Google" id="ProtNLM"/>
    </source>
</evidence>
<dbReference type="PANTHER" id="PTHR11266:SF93">
    <property type="entry name" value="INTEGRAL MEMBRANE PROTEIN 25D9-6"/>
    <property type="match status" value="1"/>
</dbReference>
<reference evidence="7 8" key="1">
    <citation type="journal article" date="2018" name="Mol. Biol. Evol.">
        <title>Broad Genomic Sampling Reveals a Smut Pathogenic Ancestry of the Fungal Clade Ustilaginomycotina.</title>
        <authorList>
            <person name="Kijpornyongpan T."/>
            <person name="Mondo S.J."/>
            <person name="Barry K."/>
            <person name="Sandor L."/>
            <person name="Lee J."/>
            <person name="Lipzen A."/>
            <person name="Pangilinan J."/>
            <person name="LaButti K."/>
            <person name="Hainaut M."/>
            <person name="Henrissat B."/>
            <person name="Grigoriev I.V."/>
            <person name="Spatafora J.W."/>
            <person name="Aime M.C."/>
        </authorList>
    </citation>
    <scope>NUCLEOTIDE SEQUENCE [LARGE SCALE GENOMIC DNA]</scope>
    <source>
        <strain evidence="7 8">MCA 3645</strain>
    </source>
</reference>
<evidence type="ECO:0000256" key="4">
    <source>
        <dbReference type="ARBA" id="ARBA00022989"/>
    </source>
</evidence>
<protein>
    <recommendedName>
        <fullName evidence="9">Membrane protein, peroxisomal</fullName>
    </recommendedName>
</protein>
<comment type="similarity">
    <text evidence="2 6">Belongs to the peroxisomal membrane protein PXMP2/4 family.</text>
</comment>
<dbReference type="Proteomes" id="UP000246740">
    <property type="component" value="Unassembled WGS sequence"/>
</dbReference>
<evidence type="ECO:0000256" key="2">
    <source>
        <dbReference type="ARBA" id="ARBA00006824"/>
    </source>
</evidence>
<evidence type="ECO:0000256" key="6">
    <source>
        <dbReference type="RuleBase" id="RU363053"/>
    </source>
</evidence>
<accession>A0A317XYF5</accession>
<dbReference type="OrthoDB" id="860at2759"/>
<sequence>MATVVAKPSPLSANPLLANYLSALAANPLRTKMITSGVLSALAEVLAGKLAGVAPASKVSTPSGVDEKKRAAQSNPTGFVQAYLAKAGLNDRAIKMFIYGFFISAPMGHVLTGLLQKAFAGRTSTRDKILQIITSNLTVSVFANTVYLSCMAYINGARGAANIQKAVKAAFWPVMRITWTTSPITIAVAQNYLPPEVWEPFFTFIRFIMATYFNTIAKKKQMKLARSQPGAAQADKDIAKGAAQGK</sequence>
<dbReference type="InParanoid" id="A0A317XYF5"/>
<evidence type="ECO:0000256" key="5">
    <source>
        <dbReference type="ARBA" id="ARBA00023136"/>
    </source>
</evidence>
<keyword evidence="3 6" id="KW-0812">Transmembrane</keyword>
<proteinExistence type="inferred from homology"/>
<dbReference type="Pfam" id="PF04117">
    <property type="entry name" value="Mpv17_PMP22"/>
    <property type="match status" value="1"/>
</dbReference>
<evidence type="ECO:0000313" key="7">
    <source>
        <dbReference type="EMBL" id="PWZ02938.1"/>
    </source>
</evidence>
<evidence type="ECO:0000313" key="8">
    <source>
        <dbReference type="Proteomes" id="UP000246740"/>
    </source>
</evidence>
<evidence type="ECO:0000256" key="3">
    <source>
        <dbReference type="ARBA" id="ARBA00022692"/>
    </source>
</evidence>
<dbReference type="AlphaFoldDB" id="A0A317XYF5"/>
<evidence type="ECO:0000256" key="1">
    <source>
        <dbReference type="ARBA" id="ARBA00004141"/>
    </source>
</evidence>
<feature type="transmembrane region" description="Helical" evidence="6">
    <location>
        <begin position="96"/>
        <end position="115"/>
    </location>
</feature>
<gene>
    <name evidence="7" type="ORF">BCV70DRAFT_8661</name>
</gene>
<dbReference type="GO" id="GO:0005778">
    <property type="term" value="C:peroxisomal membrane"/>
    <property type="evidence" value="ECO:0007669"/>
    <property type="project" value="TreeGrafter"/>
</dbReference>
<keyword evidence="5 6" id="KW-0472">Membrane</keyword>
<feature type="transmembrane region" description="Helical" evidence="6">
    <location>
        <begin position="201"/>
        <end position="217"/>
    </location>
</feature>
<keyword evidence="4 6" id="KW-1133">Transmembrane helix</keyword>
<comment type="subcellular location">
    <subcellularLocation>
        <location evidence="1">Membrane</location>
        <topology evidence="1">Multi-pass membrane protein</topology>
    </subcellularLocation>
</comment>
<dbReference type="STRING" id="1882483.A0A317XYF5"/>
<dbReference type="InterPro" id="IPR007248">
    <property type="entry name" value="Mpv17_PMP22"/>
</dbReference>
<keyword evidence="8" id="KW-1185">Reference proteome</keyword>